<organism evidence="1 2">
    <name type="scientific">Actinomadura fulvescens</name>
    <dbReference type="NCBI Taxonomy" id="46160"/>
    <lineage>
        <taxon>Bacteria</taxon>
        <taxon>Bacillati</taxon>
        <taxon>Actinomycetota</taxon>
        <taxon>Actinomycetes</taxon>
        <taxon>Streptosporangiales</taxon>
        <taxon>Thermomonosporaceae</taxon>
        <taxon>Actinomadura</taxon>
    </lineage>
</organism>
<dbReference type="Gene3D" id="1.10.530.10">
    <property type="match status" value="1"/>
</dbReference>
<reference evidence="2" key="1">
    <citation type="journal article" date="2019" name="Int. J. Syst. Evol. Microbiol.">
        <title>The Global Catalogue of Microorganisms (GCM) 10K type strain sequencing project: providing services to taxonomists for standard genome sequencing and annotation.</title>
        <authorList>
            <consortium name="The Broad Institute Genomics Platform"/>
            <consortium name="The Broad Institute Genome Sequencing Center for Infectious Disease"/>
            <person name="Wu L."/>
            <person name="Ma J."/>
        </authorList>
    </citation>
    <scope>NUCLEOTIDE SEQUENCE [LARGE SCALE GENOMIC DNA]</scope>
    <source>
        <strain evidence="2">JCM 6833</strain>
    </source>
</reference>
<dbReference type="InterPro" id="IPR023346">
    <property type="entry name" value="Lysozyme-like_dom_sf"/>
</dbReference>
<sequence length="158" mass="17409">MIALGVAAAVVGGPMAVSPAEGAVAEARRTVTVGAQKKIHEKRALKRIHVKQRKLGRKQANKLLAKAMMARHGWRQATQFRCLDQLWTRESGWNEHSHNASSGAHGIPQALPGSKMAGAGPNWRSNPRTQIKWGLRYVKHRYGSPCAAWGHFQATGWY</sequence>
<accession>A0ABP6C659</accession>
<dbReference type="EMBL" id="BAAATD010000005">
    <property type="protein sequence ID" value="GAA2604300.1"/>
    <property type="molecule type" value="Genomic_DNA"/>
</dbReference>
<evidence type="ECO:0008006" key="3">
    <source>
        <dbReference type="Google" id="ProtNLM"/>
    </source>
</evidence>
<proteinExistence type="predicted"/>
<dbReference type="SUPFAM" id="SSF53955">
    <property type="entry name" value="Lysozyme-like"/>
    <property type="match status" value="1"/>
</dbReference>
<keyword evidence="2" id="KW-1185">Reference proteome</keyword>
<dbReference type="Proteomes" id="UP001501509">
    <property type="component" value="Unassembled WGS sequence"/>
</dbReference>
<name>A0ABP6C659_9ACTN</name>
<protein>
    <recommendedName>
        <fullName evidence="3">Lytic transglycosylase domain-containing protein</fullName>
    </recommendedName>
</protein>
<comment type="caution">
    <text evidence="1">The sequence shown here is derived from an EMBL/GenBank/DDBJ whole genome shotgun (WGS) entry which is preliminary data.</text>
</comment>
<gene>
    <name evidence="1" type="ORF">GCM10010411_43050</name>
</gene>
<evidence type="ECO:0000313" key="2">
    <source>
        <dbReference type="Proteomes" id="UP001501509"/>
    </source>
</evidence>
<evidence type="ECO:0000313" key="1">
    <source>
        <dbReference type="EMBL" id="GAA2604300.1"/>
    </source>
</evidence>